<dbReference type="PANTHER" id="PTHR43481">
    <property type="entry name" value="FRUCTOSE-1-PHOSPHATE PHOSPHATASE"/>
    <property type="match status" value="1"/>
</dbReference>
<dbReference type="EMBL" id="MAJU01000062">
    <property type="protein sequence ID" value="OCH14719.1"/>
    <property type="molecule type" value="Genomic_DNA"/>
</dbReference>
<evidence type="ECO:0000313" key="1">
    <source>
        <dbReference type="EMBL" id="OCH14719.1"/>
    </source>
</evidence>
<dbReference type="PANTHER" id="PTHR43481:SF4">
    <property type="entry name" value="GLYCEROL-1-PHOSPHATE PHOSPHOHYDROLASE 1-RELATED"/>
    <property type="match status" value="1"/>
</dbReference>
<dbReference type="AlphaFoldDB" id="A0A1B9NT43"/>
<dbReference type="InterPro" id="IPR041492">
    <property type="entry name" value="HAD_2"/>
</dbReference>
<proteinExistence type="predicted"/>
<dbReference type="Gene3D" id="3.40.50.1000">
    <property type="entry name" value="HAD superfamily/HAD-like"/>
    <property type="match status" value="1"/>
</dbReference>
<dbReference type="GO" id="GO:0050308">
    <property type="term" value="F:sugar-phosphatase activity"/>
    <property type="evidence" value="ECO:0007669"/>
    <property type="project" value="TreeGrafter"/>
</dbReference>
<dbReference type="InterPro" id="IPR036412">
    <property type="entry name" value="HAD-like_sf"/>
</dbReference>
<sequence length="201" mass="22289">MDGTLVNSEPLKGKALELACLDYGVIVDFNIYKNVMGESWQVVTEHFFKEANISPNLIEFNAYFRSHYEHLLRENLELNPNALNYINHIKLTGKQCAVVSSAASWMVEQILSQLGLKNAFDVVITKEDVIKHKPNPEAYQLAIKNLDILASDALVFEDSTAGILAGVSSGCDVVAVKHTFNQKNDLSLSKQAISDFGEMLV</sequence>
<name>A0A1B9NT43_ALILO</name>
<dbReference type="NCBIfam" id="TIGR01509">
    <property type="entry name" value="HAD-SF-IA-v3"/>
    <property type="match status" value="1"/>
</dbReference>
<dbReference type="InterPro" id="IPR006439">
    <property type="entry name" value="HAD-SF_hydro_IA"/>
</dbReference>
<gene>
    <name evidence="1" type="ORF">A6E04_20810</name>
</gene>
<accession>A0A1B9NT43</accession>
<dbReference type="STRING" id="688.A6E04_20810"/>
<dbReference type="InterPro" id="IPR051806">
    <property type="entry name" value="HAD-like_SPP"/>
</dbReference>
<dbReference type="Gene3D" id="1.10.150.240">
    <property type="entry name" value="Putative phosphatase, domain 2"/>
    <property type="match status" value="1"/>
</dbReference>
<protein>
    <submittedName>
        <fullName evidence="1">Beta-phosphoglucomutase</fullName>
    </submittedName>
</protein>
<dbReference type="InterPro" id="IPR023198">
    <property type="entry name" value="PGP-like_dom2"/>
</dbReference>
<organism evidence="1 2">
    <name type="scientific">Aliivibrio logei</name>
    <name type="common">Vibrio logei</name>
    <dbReference type="NCBI Taxonomy" id="688"/>
    <lineage>
        <taxon>Bacteria</taxon>
        <taxon>Pseudomonadati</taxon>
        <taxon>Pseudomonadota</taxon>
        <taxon>Gammaproteobacteria</taxon>
        <taxon>Vibrionales</taxon>
        <taxon>Vibrionaceae</taxon>
        <taxon>Aliivibrio</taxon>
    </lineage>
</organism>
<evidence type="ECO:0000313" key="2">
    <source>
        <dbReference type="Proteomes" id="UP000093523"/>
    </source>
</evidence>
<comment type="caution">
    <text evidence="1">The sequence shown here is derived from an EMBL/GenBank/DDBJ whole genome shotgun (WGS) entry which is preliminary data.</text>
</comment>
<dbReference type="Pfam" id="PF13419">
    <property type="entry name" value="HAD_2"/>
    <property type="match status" value="1"/>
</dbReference>
<dbReference type="Proteomes" id="UP000093523">
    <property type="component" value="Unassembled WGS sequence"/>
</dbReference>
<reference evidence="1 2" key="1">
    <citation type="submission" date="2016-06" db="EMBL/GenBank/DDBJ databases">
        <authorList>
            <person name="Kjaerup R.B."/>
            <person name="Dalgaard T.S."/>
            <person name="Juul-Madsen H.R."/>
        </authorList>
    </citation>
    <scope>NUCLEOTIDE SEQUENCE [LARGE SCALE GENOMIC DNA]</scope>
    <source>
        <strain evidence="1 2">1S159</strain>
    </source>
</reference>
<dbReference type="InterPro" id="IPR023214">
    <property type="entry name" value="HAD_sf"/>
</dbReference>
<dbReference type="SUPFAM" id="SSF56784">
    <property type="entry name" value="HAD-like"/>
    <property type="match status" value="1"/>
</dbReference>